<keyword evidence="8 9" id="KW-0862">Zinc</keyword>
<dbReference type="GO" id="GO:0005737">
    <property type="term" value="C:cytoplasm"/>
    <property type="evidence" value="ECO:0007669"/>
    <property type="project" value="InterPro"/>
</dbReference>
<dbReference type="UniPathway" id="UPA00143"/>
<dbReference type="GO" id="GO:0016567">
    <property type="term" value="P:protein ubiquitination"/>
    <property type="evidence" value="ECO:0007669"/>
    <property type="project" value="UniProtKB-UniPathway"/>
</dbReference>
<dbReference type="OrthoDB" id="4788989at2759"/>
<evidence type="ECO:0000256" key="4">
    <source>
        <dbReference type="ARBA" id="ARBA00022679"/>
    </source>
</evidence>
<dbReference type="EC" id="2.3.2.27" evidence="9"/>
<evidence type="ECO:0000256" key="6">
    <source>
        <dbReference type="ARBA" id="ARBA00022771"/>
    </source>
</evidence>
<dbReference type="PANTHER" id="PTHR45877:SF2">
    <property type="entry name" value="E3 UBIQUITIN-PROTEIN LIGASE SINA-RELATED"/>
    <property type="match status" value="1"/>
</dbReference>
<dbReference type="PROSITE" id="PS51081">
    <property type="entry name" value="ZF_SIAH"/>
    <property type="match status" value="1"/>
</dbReference>
<protein>
    <recommendedName>
        <fullName evidence="9">E3 ubiquitin-protein ligase</fullName>
        <ecNumber evidence="9">2.3.2.27</ecNumber>
    </recommendedName>
</protein>
<evidence type="ECO:0000313" key="11">
    <source>
        <dbReference type="EMBL" id="OWR51159.1"/>
    </source>
</evidence>
<dbReference type="InterPro" id="IPR013010">
    <property type="entry name" value="Znf_SIAH"/>
</dbReference>
<feature type="compositionally biased region" description="Polar residues" evidence="10">
    <location>
        <begin position="13"/>
        <end position="26"/>
    </location>
</feature>
<gene>
    <name evidence="11" type="ORF">KGM_206952</name>
</gene>
<dbReference type="SUPFAM" id="SSF49599">
    <property type="entry name" value="TRAF domain-like"/>
    <property type="match status" value="1"/>
</dbReference>
<dbReference type="GO" id="GO:0008270">
    <property type="term" value="F:zinc ion binding"/>
    <property type="evidence" value="ECO:0007669"/>
    <property type="project" value="UniProtKB-KW"/>
</dbReference>
<dbReference type="GO" id="GO:0031624">
    <property type="term" value="F:ubiquitin conjugating enzyme binding"/>
    <property type="evidence" value="ECO:0007669"/>
    <property type="project" value="TreeGrafter"/>
</dbReference>
<feature type="compositionally biased region" description="Basic and acidic residues" evidence="10">
    <location>
        <begin position="1"/>
        <end position="12"/>
    </location>
</feature>
<dbReference type="InterPro" id="IPR008974">
    <property type="entry name" value="TRAF-like"/>
</dbReference>
<evidence type="ECO:0000256" key="10">
    <source>
        <dbReference type="SAM" id="MobiDB-lite"/>
    </source>
</evidence>
<feature type="region of interest" description="Disordered" evidence="10">
    <location>
        <begin position="1"/>
        <end position="26"/>
    </location>
</feature>
<proteinExistence type="inferred from homology"/>
<dbReference type="KEGG" id="dpl:KGM_206952"/>
<evidence type="ECO:0000256" key="7">
    <source>
        <dbReference type="ARBA" id="ARBA00022786"/>
    </source>
</evidence>
<dbReference type="eggNOG" id="KOG3002">
    <property type="taxonomic scope" value="Eukaryota"/>
</dbReference>
<comment type="function">
    <text evidence="9">E3 ubiquitin-protein ligase that mediates ubiquitination and subsequent proteasomal degradation of target proteins. E3 ubiquitin ligases accept ubiquitin from an E2 ubiquitin-conjugating enzyme in the form of a thioester and then directly transfers the ubiquitin to targeted substrates.</text>
</comment>
<dbReference type="AlphaFoldDB" id="A0A212FBP7"/>
<comment type="catalytic activity">
    <reaction evidence="1 9">
        <text>S-ubiquitinyl-[E2 ubiquitin-conjugating enzyme]-L-cysteine + [acceptor protein]-L-lysine = [E2 ubiquitin-conjugating enzyme]-L-cysteine + N(6)-ubiquitinyl-[acceptor protein]-L-lysine.</text>
        <dbReference type="EC" id="2.3.2.27"/>
    </reaction>
</comment>
<dbReference type="Pfam" id="PF03145">
    <property type="entry name" value="Sina_TRAF"/>
    <property type="match status" value="1"/>
</dbReference>
<name>A0A212FBP7_DANPL</name>
<reference evidence="11 12" key="1">
    <citation type="journal article" date="2011" name="Cell">
        <title>The monarch butterfly genome yields insights into long-distance migration.</title>
        <authorList>
            <person name="Zhan S."/>
            <person name="Merlin C."/>
            <person name="Boore J.L."/>
            <person name="Reppert S.M."/>
        </authorList>
    </citation>
    <scope>NUCLEOTIDE SEQUENCE [LARGE SCALE GENOMIC DNA]</scope>
    <source>
        <strain evidence="11">F-2</strain>
    </source>
</reference>
<dbReference type="Gene3D" id="2.60.210.10">
    <property type="entry name" value="Apoptosis, Tumor Necrosis Factor Receptor Associated Protein 2, Chain A"/>
    <property type="match status" value="1"/>
</dbReference>
<dbReference type="STRING" id="278856.A0A212FBP7"/>
<dbReference type="Pfam" id="PF21362">
    <property type="entry name" value="Sina_RING"/>
    <property type="match status" value="1"/>
</dbReference>
<feature type="compositionally biased region" description="Polar residues" evidence="10">
    <location>
        <begin position="210"/>
        <end position="221"/>
    </location>
</feature>
<dbReference type="InterPro" id="IPR018121">
    <property type="entry name" value="7-in-absentia-prot_TRAF-dom"/>
</dbReference>
<comment type="similarity">
    <text evidence="3 9">Belongs to the SINA (Seven in absentia) family.</text>
</comment>
<feature type="compositionally biased region" description="Polar residues" evidence="10">
    <location>
        <begin position="116"/>
        <end position="128"/>
    </location>
</feature>
<feature type="compositionally biased region" description="Polar residues" evidence="10">
    <location>
        <begin position="153"/>
        <end position="165"/>
    </location>
</feature>
<dbReference type="Pfam" id="PF21361">
    <property type="entry name" value="Sina_ZnF"/>
    <property type="match status" value="1"/>
</dbReference>
<comment type="domain">
    <text evidence="9">The RING-type zinc finger domain is essential for ubiquitin ligase activity.</text>
</comment>
<comment type="pathway">
    <text evidence="2 9">Protein modification; protein ubiquitination.</text>
</comment>
<keyword evidence="5 9" id="KW-0479">Metal-binding</keyword>
<keyword evidence="7 9" id="KW-0833">Ubl conjugation pathway</keyword>
<feature type="region of interest" description="Disordered" evidence="10">
    <location>
        <begin position="101"/>
        <end position="221"/>
    </location>
</feature>
<feature type="compositionally biased region" description="Polar residues" evidence="10">
    <location>
        <begin position="173"/>
        <end position="202"/>
    </location>
</feature>
<dbReference type="PANTHER" id="PTHR45877">
    <property type="entry name" value="E3 UBIQUITIN-PROTEIN LIGASE SIAH2"/>
    <property type="match status" value="1"/>
</dbReference>
<sequence length="480" mass="54583">MGEKNSKIECNKENLSNRNQESGRQSHCTAEDVVKILETQKRLYNERLLAEQSRIYPNIQSELTYSPSTSNSYNITPTAPAEILLYTTDTQTSGAASQIIPLREQQPTQRHEYPTSGPSTSTLDSQESNKQRHNSRPNQRAASSLRQYEYPTSGPSTSTLVSQESNKQRRNSRPNQRAASSLQQHEYPTPGPSTSTLVSQESNKQRRNSRPNQRAASSLQQTNRRAIVNCVTCKEKFGLNIYQCQNGHSSCEDCKSKMKNCGTCCEIITNMRNITLEATFASNIVDDKPKKPCIYKSRGCILHFQMDDMEAHLTDCIFRDLPCPLTNLNDACNWKGWMKNILEHLHDMHPEKCQAEVNKEMSLLLSGLDYKGFHLITLGNIPFILHIQIDITLNNISMAVLCLGTKMQASKWIYELHVYQKKTPRRKFEYIDICQPYGTPICDIITACNCAIINIDYAKTFLDAGKLTYKVYIKKKNINQ</sequence>
<dbReference type="GO" id="GO:0061630">
    <property type="term" value="F:ubiquitin protein ligase activity"/>
    <property type="evidence" value="ECO:0007669"/>
    <property type="project" value="UniProtKB-EC"/>
</dbReference>
<dbReference type="InterPro" id="IPR013083">
    <property type="entry name" value="Znf_RING/FYVE/PHD"/>
</dbReference>
<keyword evidence="12" id="KW-1185">Reference proteome</keyword>
<evidence type="ECO:0000256" key="5">
    <source>
        <dbReference type="ARBA" id="ARBA00022723"/>
    </source>
</evidence>
<dbReference type="Gene3D" id="3.30.40.10">
    <property type="entry name" value="Zinc/RING finger domain, C3HC4 (zinc finger)"/>
    <property type="match status" value="1"/>
</dbReference>
<keyword evidence="6 9" id="KW-0863">Zinc-finger</keyword>
<evidence type="ECO:0000256" key="3">
    <source>
        <dbReference type="ARBA" id="ARBA00009119"/>
    </source>
</evidence>
<feature type="compositionally biased region" description="Polar residues" evidence="10">
    <location>
        <begin position="136"/>
        <end position="146"/>
    </location>
</feature>
<comment type="domain">
    <text evidence="9">The SBD domain (substrate-binding domain) mediates the interaction with substrate proteins. It is related to the TRAF family.</text>
</comment>
<dbReference type="GO" id="GO:0043161">
    <property type="term" value="P:proteasome-mediated ubiquitin-dependent protein catabolic process"/>
    <property type="evidence" value="ECO:0007669"/>
    <property type="project" value="TreeGrafter"/>
</dbReference>
<keyword evidence="4" id="KW-0808">Transferase</keyword>
<dbReference type="InterPro" id="IPR049548">
    <property type="entry name" value="Sina-like_RING"/>
</dbReference>
<dbReference type="InterPro" id="IPR004162">
    <property type="entry name" value="SINA-like_animal"/>
</dbReference>
<comment type="caution">
    <text evidence="11">The sequence shown here is derived from an EMBL/GenBank/DDBJ whole genome shotgun (WGS) entry which is preliminary data.</text>
</comment>
<dbReference type="Proteomes" id="UP000007151">
    <property type="component" value="Unassembled WGS sequence"/>
</dbReference>
<organism evidence="11 12">
    <name type="scientific">Danaus plexippus plexippus</name>
    <dbReference type="NCBI Taxonomy" id="278856"/>
    <lineage>
        <taxon>Eukaryota</taxon>
        <taxon>Metazoa</taxon>
        <taxon>Ecdysozoa</taxon>
        <taxon>Arthropoda</taxon>
        <taxon>Hexapoda</taxon>
        <taxon>Insecta</taxon>
        <taxon>Pterygota</taxon>
        <taxon>Neoptera</taxon>
        <taxon>Endopterygota</taxon>
        <taxon>Lepidoptera</taxon>
        <taxon>Glossata</taxon>
        <taxon>Ditrysia</taxon>
        <taxon>Papilionoidea</taxon>
        <taxon>Nymphalidae</taxon>
        <taxon>Danainae</taxon>
        <taxon>Danaini</taxon>
        <taxon>Danaina</taxon>
        <taxon>Danaus</taxon>
        <taxon>Danaus</taxon>
    </lineage>
</organism>
<evidence type="ECO:0000256" key="2">
    <source>
        <dbReference type="ARBA" id="ARBA00004906"/>
    </source>
</evidence>
<evidence type="ECO:0000313" key="12">
    <source>
        <dbReference type="Proteomes" id="UP000007151"/>
    </source>
</evidence>
<accession>A0A212FBP7</accession>
<evidence type="ECO:0000256" key="9">
    <source>
        <dbReference type="RuleBase" id="RU201113"/>
    </source>
</evidence>
<dbReference type="EMBL" id="AGBW02009293">
    <property type="protein sequence ID" value="OWR51159.1"/>
    <property type="molecule type" value="Genomic_DNA"/>
</dbReference>
<evidence type="ECO:0000256" key="8">
    <source>
        <dbReference type="ARBA" id="ARBA00022833"/>
    </source>
</evidence>
<evidence type="ECO:0000256" key="1">
    <source>
        <dbReference type="ARBA" id="ARBA00000900"/>
    </source>
</evidence>